<comment type="caution">
    <text evidence="2">The sequence shown here is derived from an EMBL/GenBank/DDBJ whole genome shotgun (WGS) entry which is preliminary data.</text>
</comment>
<feature type="transmembrane region" description="Helical" evidence="1">
    <location>
        <begin position="229"/>
        <end position="246"/>
    </location>
</feature>
<feature type="transmembrane region" description="Helical" evidence="1">
    <location>
        <begin position="406"/>
        <end position="432"/>
    </location>
</feature>
<accession>A0A5S4YY72</accession>
<dbReference type="RefSeq" id="WP_148736641.1">
    <property type="nucleotide sequence ID" value="NZ_VSTH01000001.1"/>
</dbReference>
<feature type="transmembrane region" description="Helical" evidence="1">
    <location>
        <begin position="152"/>
        <end position="171"/>
    </location>
</feature>
<proteinExistence type="predicted"/>
<dbReference type="Proteomes" id="UP000324797">
    <property type="component" value="Unassembled WGS sequence"/>
</dbReference>
<dbReference type="Pfam" id="PF09913">
    <property type="entry name" value="DUF2142"/>
    <property type="match status" value="1"/>
</dbReference>
<reference evidence="2 3" key="1">
    <citation type="submission" date="2019-08" db="EMBL/GenBank/DDBJ databases">
        <title>Bradyrhizobium hipponensis sp. nov., a rhizobium isolated from a Lupinus angustifolius root nodule in Tunisia.</title>
        <authorList>
            <person name="Off K."/>
            <person name="Rejili M."/>
            <person name="Mars M."/>
            <person name="Brachmann A."/>
            <person name="Marin M."/>
        </authorList>
    </citation>
    <scope>NUCLEOTIDE SEQUENCE [LARGE SCALE GENOMIC DNA]</scope>
    <source>
        <strain evidence="3">aSej3</strain>
    </source>
</reference>
<evidence type="ECO:0000313" key="3">
    <source>
        <dbReference type="Proteomes" id="UP000324797"/>
    </source>
</evidence>
<keyword evidence="1" id="KW-0472">Membrane</keyword>
<organism evidence="2 3">
    <name type="scientific">Bradyrhizobium hipponense</name>
    <dbReference type="NCBI Taxonomy" id="2605638"/>
    <lineage>
        <taxon>Bacteria</taxon>
        <taxon>Pseudomonadati</taxon>
        <taxon>Pseudomonadota</taxon>
        <taxon>Alphaproteobacteria</taxon>
        <taxon>Hyphomicrobiales</taxon>
        <taxon>Nitrobacteraceae</taxon>
        <taxon>Bradyrhizobium</taxon>
    </lineage>
</organism>
<evidence type="ECO:0000256" key="1">
    <source>
        <dbReference type="SAM" id="Phobius"/>
    </source>
</evidence>
<evidence type="ECO:0000313" key="2">
    <source>
        <dbReference type="EMBL" id="TYO68556.1"/>
    </source>
</evidence>
<feature type="transmembrane region" description="Helical" evidence="1">
    <location>
        <begin position="178"/>
        <end position="198"/>
    </location>
</feature>
<feature type="transmembrane region" description="Helical" evidence="1">
    <location>
        <begin position="444"/>
        <end position="462"/>
    </location>
</feature>
<feature type="transmembrane region" description="Helical" evidence="1">
    <location>
        <begin position="469"/>
        <end position="489"/>
    </location>
</feature>
<keyword evidence="1" id="KW-0812">Transmembrane</keyword>
<feature type="transmembrane region" description="Helical" evidence="1">
    <location>
        <begin position="21"/>
        <end position="43"/>
    </location>
</feature>
<keyword evidence="1" id="KW-1133">Transmembrane helix</keyword>
<protein>
    <submittedName>
        <fullName evidence="2">DUF2142 domain-containing protein</fullName>
    </submittedName>
</protein>
<dbReference type="AlphaFoldDB" id="A0A5S4YY72"/>
<keyword evidence="3" id="KW-1185">Reference proteome</keyword>
<gene>
    <name evidence="2" type="ORF">FXV83_00300</name>
</gene>
<dbReference type="EMBL" id="VSTH01000001">
    <property type="protein sequence ID" value="TYO68556.1"/>
    <property type="molecule type" value="Genomic_DNA"/>
</dbReference>
<feature type="transmembrane region" description="Helical" evidence="1">
    <location>
        <begin position="290"/>
        <end position="309"/>
    </location>
</feature>
<feature type="transmembrane region" description="Helical" evidence="1">
    <location>
        <begin position="375"/>
        <end position="394"/>
    </location>
</feature>
<name>A0A5S4YY72_9BRAD</name>
<sequence>MLQPAKPDAAPSAVSRIGRRFGRWPAIVFTLFSLFFGSAIIVVNPPLRGPDEISHFLRIYSYTRGEFLPVTEINGRKGIFVERGLYERLHFFKDRGGRFASLQQHKGDWFARYRDKGVRYGQVMTEYHDIIGARDDEAEQAPVFVPFAGTEGYNPVAYAPYILAAAVGRLLSLDLPELLFLMRFFGLVVFTAVTAYAVAVTPTLQWAFVLIAMLPVSLYNRVVLSADGAALSYALVITALCFRAAWNPSEGRIWERSLWMTVCVLAKQPQIIFVLLELMSGRLGELLGRWKSIAMVVLPGVILSPLWVVGVSADVAAWRVREGHDYPAEQFDPLWKLAYMWEHPFHFPLATWTALREWGAPLWPEFIGILGWQDIVLRPWTYIVLTALLLLVPLQQLPLDGTRARVAIVTGFAVLSYLVLVYLIFFLTYTPITSPHVLGVQGRYFVIALPMAAIFMASLINLELPRGVPALVAITGSMIAGVMSVDGVLKAHW</sequence>
<dbReference type="InterPro" id="IPR018674">
    <property type="entry name" value="DUF2142_membrane"/>
</dbReference>